<dbReference type="Proteomes" id="UP000694005">
    <property type="component" value="Chromosome A09"/>
</dbReference>
<organism evidence="1 2">
    <name type="scientific">Brassica campestris</name>
    <name type="common">Field mustard</name>
    <dbReference type="NCBI Taxonomy" id="3711"/>
    <lineage>
        <taxon>Eukaryota</taxon>
        <taxon>Viridiplantae</taxon>
        <taxon>Streptophyta</taxon>
        <taxon>Embryophyta</taxon>
        <taxon>Tracheophyta</taxon>
        <taxon>Spermatophyta</taxon>
        <taxon>Magnoliopsida</taxon>
        <taxon>eudicotyledons</taxon>
        <taxon>Gunneridae</taxon>
        <taxon>Pentapetalae</taxon>
        <taxon>rosids</taxon>
        <taxon>malvids</taxon>
        <taxon>Brassicales</taxon>
        <taxon>Brassicaceae</taxon>
        <taxon>Brassiceae</taxon>
        <taxon>Brassica</taxon>
    </lineage>
</organism>
<evidence type="ECO:0000313" key="1">
    <source>
        <dbReference type="EMBL" id="CAG7864109.1"/>
    </source>
</evidence>
<proteinExistence type="predicted"/>
<sequence>NKPIFCLQLLRFIRDDYIGKLCFSSYLPFGGEPGKCIGDTFASFENVVVAIAMLIRRFNFQTAPGAPSGESDYRIHTTEGLKLMVTKRTQPLD</sequence>
<evidence type="ECO:0008006" key="3">
    <source>
        <dbReference type="Google" id="ProtNLM"/>
    </source>
</evidence>
<dbReference type="GO" id="GO:0005506">
    <property type="term" value="F:iron ion binding"/>
    <property type="evidence" value="ECO:0007669"/>
    <property type="project" value="InterPro"/>
</dbReference>
<name>A0A8D9CVP3_BRACM</name>
<dbReference type="Gene3D" id="1.10.630.10">
    <property type="entry name" value="Cytochrome P450"/>
    <property type="match status" value="1"/>
</dbReference>
<dbReference type="EMBL" id="LS974625">
    <property type="protein sequence ID" value="CAG7864109.1"/>
    <property type="molecule type" value="Genomic_DNA"/>
</dbReference>
<feature type="non-terminal residue" evidence="1">
    <location>
        <position position="93"/>
    </location>
</feature>
<gene>
    <name evidence="1" type="ORF">BRAPAZ1V2_A09P45760.2</name>
</gene>
<dbReference type="AlphaFoldDB" id="A0A8D9CVP3"/>
<dbReference type="GO" id="GO:0004497">
    <property type="term" value="F:monooxygenase activity"/>
    <property type="evidence" value="ECO:0007669"/>
    <property type="project" value="InterPro"/>
</dbReference>
<protein>
    <recommendedName>
        <fullName evidence="3">Cytochrome P450</fullName>
    </recommendedName>
</protein>
<dbReference type="InterPro" id="IPR036396">
    <property type="entry name" value="Cyt_P450_sf"/>
</dbReference>
<reference evidence="1 2" key="1">
    <citation type="submission" date="2021-07" db="EMBL/GenBank/DDBJ databases">
        <authorList>
            <consortium name="Genoscope - CEA"/>
            <person name="William W."/>
        </authorList>
    </citation>
    <scope>NUCLEOTIDE SEQUENCE [LARGE SCALE GENOMIC DNA]</scope>
</reference>
<dbReference type="GO" id="GO:0016705">
    <property type="term" value="F:oxidoreductase activity, acting on paired donors, with incorporation or reduction of molecular oxygen"/>
    <property type="evidence" value="ECO:0007669"/>
    <property type="project" value="InterPro"/>
</dbReference>
<evidence type="ECO:0000313" key="2">
    <source>
        <dbReference type="Proteomes" id="UP000694005"/>
    </source>
</evidence>
<accession>A0A8D9CVP3</accession>
<dbReference type="SUPFAM" id="SSF48264">
    <property type="entry name" value="Cytochrome P450"/>
    <property type="match status" value="1"/>
</dbReference>
<dbReference type="Gramene" id="A09p45760.2_BraZ1">
    <property type="protein sequence ID" value="A09p45760.2_BraZ1.CDS"/>
    <property type="gene ID" value="A09g45760.2_BraZ1"/>
</dbReference>
<dbReference type="GO" id="GO:0020037">
    <property type="term" value="F:heme binding"/>
    <property type="evidence" value="ECO:0007669"/>
    <property type="project" value="InterPro"/>
</dbReference>